<evidence type="ECO:0000256" key="5">
    <source>
        <dbReference type="ARBA" id="ARBA00023277"/>
    </source>
</evidence>
<proteinExistence type="inferred from homology"/>
<dbReference type="STRING" id="237679.SAMN04488072_107149"/>
<dbReference type="InterPro" id="IPR023064">
    <property type="entry name" value="D-ribose_pyranase"/>
</dbReference>
<comment type="subcellular location">
    <subcellularLocation>
        <location evidence="6">Cytoplasm</location>
    </subcellularLocation>
</comment>
<feature type="binding site" evidence="6">
    <location>
        <position position="28"/>
    </location>
    <ligand>
        <name>substrate</name>
    </ligand>
</feature>
<evidence type="ECO:0000313" key="8">
    <source>
        <dbReference type="Proteomes" id="UP000198642"/>
    </source>
</evidence>
<comment type="pathway">
    <text evidence="6">Carbohydrate metabolism; D-ribose degradation; D-ribose 5-phosphate from beta-D-ribopyranose: step 1/2.</text>
</comment>
<comment type="function">
    <text evidence="6">Catalyzes the interconversion of beta-pyran and beta-furan forms of D-ribose.</text>
</comment>
<feature type="active site" description="Proton donor" evidence="6">
    <location>
        <position position="20"/>
    </location>
</feature>
<accession>A0A1I0YG93</accession>
<keyword evidence="3 6" id="KW-0963">Cytoplasm</keyword>
<dbReference type="InterPro" id="IPR023750">
    <property type="entry name" value="RbsD-like_sf"/>
</dbReference>
<feature type="binding site" evidence="6">
    <location>
        <begin position="120"/>
        <end position="122"/>
    </location>
    <ligand>
        <name>substrate</name>
    </ligand>
</feature>
<sequence length="131" mass="14365">MKKAGMLNRDIASILARMGHTDTIIIADCGLPLPDDTVTIDLSIKIGTPDFLMVLEAVAQDMVIEEMTLAEEIKTANLALHNRLKSDYADVPIRYMTHEGLKGEIKHTKAVIRTGESTPFANTILKSGVIF</sequence>
<keyword evidence="5 6" id="KW-0119">Carbohydrate metabolism</keyword>
<comment type="subunit">
    <text evidence="6">Homodecamer.</text>
</comment>
<dbReference type="Pfam" id="PF05025">
    <property type="entry name" value="RbsD_FucU"/>
    <property type="match status" value="1"/>
</dbReference>
<dbReference type="PANTHER" id="PTHR37831:SF1">
    <property type="entry name" value="D-RIBOSE PYRANASE"/>
    <property type="match status" value="1"/>
</dbReference>
<dbReference type="UniPathway" id="UPA00916">
    <property type="reaction ID" value="UER00888"/>
</dbReference>
<dbReference type="OrthoDB" id="9805009at2"/>
<name>A0A1I0YG93_9BACI</name>
<feature type="binding site" evidence="6">
    <location>
        <position position="98"/>
    </location>
    <ligand>
        <name>substrate</name>
    </ligand>
</feature>
<dbReference type="Proteomes" id="UP000198642">
    <property type="component" value="Unassembled WGS sequence"/>
</dbReference>
<gene>
    <name evidence="6" type="primary">rbsD</name>
    <name evidence="7" type="ORF">SAMN04488072_107149</name>
</gene>
<dbReference type="SUPFAM" id="SSF102546">
    <property type="entry name" value="RbsD-like"/>
    <property type="match status" value="1"/>
</dbReference>
<keyword evidence="4 6" id="KW-0413">Isomerase</keyword>
<organism evidence="7 8">
    <name type="scientific">Lentibacillus halodurans</name>
    <dbReference type="NCBI Taxonomy" id="237679"/>
    <lineage>
        <taxon>Bacteria</taxon>
        <taxon>Bacillati</taxon>
        <taxon>Bacillota</taxon>
        <taxon>Bacilli</taxon>
        <taxon>Bacillales</taxon>
        <taxon>Bacillaceae</taxon>
        <taxon>Lentibacillus</taxon>
    </lineage>
</organism>
<evidence type="ECO:0000256" key="4">
    <source>
        <dbReference type="ARBA" id="ARBA00023235"/>
    </source>
</evidence>
<dbReference type="RefSeq" id="WP_090237474.1">
    <property type="nucleotide sequence ID" value="NZ_FOJW01000007.1"/>
</dbReference>
<protein>
    <recommendedName>
        <fullName evidence="2 6">D-ribose pyranase</fullName>
        <ecNumber evidence="2 6">5.4.99.62</ecNumber>
    </recommendedName>
</protein>
<evidence type="ECO:0000256" key="2">
    <source>
        <dbReference type="ARBA" id="ARBA00012862"/>
    </source>
</evidence>
<comment type="catalytic activity">
    <reaction evidence="1 6">
        <text>beta-D-ribopyranose = beta-D-ribofuranose</text>
        <dbReference type="Rhea" id="RHEA:25432"/>
        <dbReference type="ChEBI" id="CHEBI:27476"/>
        <dbReference type="ChEBI" id="CHEBI:47002"/>
        <dbReference type="EC" id="5.4.99.62"/>
    </reaction>
</comment>
<dbReference type="PANTHER" id="PTHR37831">
    <property type="entry name" value="D-RIBOSE PYRANASE"/>
    <property type="match status" value="1"/>
</dbReference>
<dbReference type="InterPro" id="IPR007721">
    <property type="entry name" value="RbsD_FucU"/>
</dbReference>
<dbReference type="Gene3D" id="3.40.1650.10">
    <property type="entry name" value="RbsD-like domain"/>
    <property type="match status" value="1"/>
</dbReference>
<dbReference type="GO" id="GO:0016872">
    <property type="term" value="F:intramolecular lyase activity"/>
    <property type="evidence" value="ECO:0007669"/>
    <property type="project" value="UniProtKB-UniRule"/>
</dbReference>
<dbReference type="EMBL" id="FOJW01000007">
    <property type="protein sequence ID" value="SFB12172.1"/>
    <property type="molecule type" value="Genomic_DNA"/>
</dbReference>
<comment type="similarity">
    <text evidence="6">Belongs to the RbsD / FucU family. RbsD subfamily.</text>
</comment>
<dbReference type="HAMAP" id="MF_01661">
    <property type="entry name" value="D_rib_pyranase"/>
    <property type="match status" value="1"/>
</dbReference>
<dbReference type="NCBIfam" id="NF008761">
    <property type="entry name" value="PRK11797.1"/>
    <property type="match status" value="1"/>
</dbReference>
<dbReference type="GO" id="GO:0048029">
    <property type="term" value="F:monosaccharide binding"/>
    <property type="evidence" value="ECO:0007669"/>
    <property type="project" value="InterPro"/>
</dbReference>
<evidence type="ECO:0000256" key="6">
    <source>
        <dbReference type="HAMAP-Rule" id="MF_01661"/>
    </source>
</evidence>
<evidence type="ECO:0000256" key="3">
    <source>
        <dbReference type="ARBA" id="ARBA00022490"/>
    </source>
</evidence>
<dbReference type="AlphaFoldDB" id="A0A1I0YG93"/>
<dbReference type="GO" id="GO:0062193">
    <property type="term" value="F:D-ribose pyranase activity"/>
    <property type="evidence" value="ECO:0007669"/>
    <property type="project" value="UniProtKB-EC"/>
</dbReference>
<reference evidence="7 8" key="1">
    <citation type="submission" date="2016-10" db="EMBL/GenBank/DDBJ databases">
        <authorList>
            <person name="de Groot N.N."/>
        </authorList>
    </citation>
    <scope>NUCLEOTIDE SEQUENCE [LARGE SCALE GENOMIC DNA]</scope>
    <source>
        <strain evidence="7 8">CGMCC 1.3702</strain>
    </source>
</reference>
<evidence type="ECO:0000313" key="7">
    <source>
        <dbReference type="EMBL" id="SFB12172.1"/>
    </source>
</evidence>
<evidence type="ECO:0000256" key="1">
    <source>
        <dbReference type="ARBA" id="ARBA00000223"/>
    </source>
</evidence>
<dbReference type="GO" id="GO:0019303">
    <property type="term" value="P:D-ribose catabolic process"/>
    <property type="evidence" value="ECO:0007669"/>
    <property type="project" value="UniProtKB-UniRule"/>
</dbReference>
<dbReference type="GO" id="GO:0005829">
    <property type="term" value="C:cytosol"/>
    <property type="evidence" value="ECO:0007669"/>
    <property type="project" value="TreeGrafter"/>
</dbReference>
<keyword evidence="8" id="KW-1185">Reference proteome</keyword>
<dbReference type="EC" id="5.4.99.62" evidence="2 6"/>